<dbReference type="PROSITE" id="PS01124">
    <property type="entry name" value="HTH_ARAC_FAMILY_2"/>
    <property type="match status" value="1"/>
</dbReference>
<dbReference type="Gene3D" id="1.10.10.60">
    <property type="entry name" value="Homeodomain-like"/>
    <property type="match status" value="2"/>
</dbReference>
<evidence type="ECO:0000256" key="2">
    <source>
        <dbReference type="ARBA" id="ARBA00023125"/>
    </source>
</evidence>
<feature type="domain" description="HTH araC/xylS-type" evidence="4">
    <location>
        <begin position="165"/>
        <end position="265"/>
    </location>
</feature>
<reference evidence="5 6" key="1">
    <citation type="journal article" date="2019" name="Int. J. Syst. Evol. Microbiol.">
        <title>The Global Catalogue of Microorganisms (GCM) 10K type strain sequencing project: providing services to taxonomists for standard genome sequencing and annotation.</title>
        <authorList>
            <consortium name="The Broad Institute Genomics Platform"/>
            <consortium name="The Broad Institute Genome Sequencing Center for Infectious Disease"/>
            <person name="Wu L."/>
            <person name="Ma J."/>
        </authorList>
    </citation>
    <scope>NUCLEOTIDE SEQUENCE [LARGE SCALE GENOMIC DNA]</scope>
    <source>
        <strain evidence="5 6">JCM 16009</strain>
    </source>
</reference>
<dbReference type="SUPFAM" id="SSF46689">
    <property type="entry name" value="Homeodomain-like"/>
    <property type="match status" value="1"/>
</dbReference>
<keyword evidence="6" id="KW-1185">Reference proteome</keyword>
<dbReference type="PANTHER" id="PTHR46796">
    <property type="entry name" value="HTH-TYPE TRANSCRIPTIONAL ACTIVATOR RHAS-RELATED"/>
    <property type="match status" value="1"/>
</dbReference>
<comment type="caution">
    <text evidence="5">The sequence shown here is derived from an EMBL/GenBank/DDBJ whole genome shotgun (WGS) entry which is preliminary data.</text>
</comment>
<keyword evidence="3" id="KW-0804">Transcription</keyword>
<protein>
    <recommendedName>
        <fullName evidence="4">HTH araC/xylS-type domain-containing protein</fullName>
    </recommendedName>
</protein>
<dbReference type="InterPro" id="IPR046532">
    <property type="entry name" value="DUF6597"/>
</dbReference>
<dbReference type="Pfam" id="PF20240">
    <property type="entry name" value="DUF6597"/>
    <property type="match status" value="1"/>
</dbReference>
<dbReference type="EMBL" id="BAAAQK010000005">
    <property type="protein sequence ID" value="GAA1839874.1"/>
    <property type="molecule type" value="Genomic_DNA"/>
</dbReference>
<dbReference type="InterPro" id="IPR050204">
    <property type="entry name" value="AraC_XylS_family_regulators"/>
</dbReference>
<dbReference type="InterPro" id="IPR018060">
    <property type="entry name" value="HTH_AraC"/>
</dbReference>
<name>A0ABN2MVK6_9PSEU</name>
<dbReference type="Pfam" id="PF12833">
    <property type="entry name" value="HTH_18"/>
    <property type="match status" value="1"/>
</dbReference>
<organism evidence="5 6">
    <name type="scientific">Pseudonocardia ailaonensis</name>
    <dbReference type="NCBI Taxonomy" id="367279"/>
    <lineage>
        <taxon>Bacteria</taxon>
        <taxon>Bacillati</taxon>
        <taxon>Actinomycetota</taxon>
        <taxon>Actinomycetes</taxon>
        <taxon>Pseudonocardiales</taxon>
        <taxon>Pseudonocardiaceae</taxon>
        <taxon>Pseudonocardia</taxon>
    </lineage>
</organism>
<keyword evidence="2" id="KW-0238">DNA-binding</keyword>
<evidence type="ECO:0000259" key="4">
    <source>
        <dbReference type="PROSITE" id="PS01124"/>
    </source>
</evidence>
<gene>
    <name evidence="5" type="ORF">GCM10009836_18870</name>
</gene>
<keyword evidence="1" id="KW-0805">Transcription regulation</keyword>
<dbReference type="SMART" id="SM00342">
    <property type="entry name" value="HTH_ARAC"/>
    <property type="match status" value="1"/>
</dbReference>
<evidence type="ECO:0000313" key="5">
    <source>
        <dbReference type="EMBL" id="GAA1839874.1"/>
    </source>
</evidence>
<dbReference type="RefSeq" id="WP_344414605.1">
    <property type="nucleotide sequence ID" value="NZ_BAAAQK010000005.1"/>
</dbReference>
<dbReference type="Proteomes" id="UP001500449">
    <property type="component" value="Unassembled WGS sequence"/>
</dbReference>
<evidence type="ECO:0000256" key="1">
    <source>
        <dbReference type="ARBA" id="ARBA00023015"/>
    </source>
</evidence>
<evidence type="ECO:0000313" key="6">
    <source>
        <dbReference type="Proteomes" id="UP001500449"/>
    </source>
</evidence>
<sequence length="283" mass="30178">MEFEFHTRRPGPALEPFVEAVWFARGQITYRRERIAPTGSTVAVIVLGSPILQVPRNGAGEPLLATEGWLAGPHEGPVINSPTAETLAVGVVSTPVGCRAVFGVDPAPLRGRVVELARCWPAATALRAALSARLSGSAPVGPEGALALVEAALLATLQPEVTGWRRCAAAVEALEADPRRPVAAIAAELGVSHAHLDREFERVVGLAPKELGRILRLRRLLNGLDVHGDVRWSAVAAEWGWFDQSHFIRDFKRHTGVTPSGYVRAQRAAFAVGQAAGGFVPEL</sequence>
<accession>A0ABN2MVK6</accession>
<proteinExistence type="predicted"/>
<evidence type="ECO:0000256" key="3">
    <source>
        <dbReference type="ARBA" id="ARBA00023163"/>
    </source>
</evidence>
<dbReference type="InterPro" id="IPR009057">
    <property type="entry name" value="Homeodomain-like_sf"/>
</dbReference>